<dbReference type="PANTHER" id="PTHR38564">
    <property type="entry name" value="SI:CH73-250A16.5-RELATED"/>
    <property type="match status" value="1"/>
</dbReference>
<dbReference type="Proteomes" id="UP001274896">
    <property type="component" value="Unassembled WGS sequence"/>
</dbReference>
<evidence type="ECO:0000313" key="1">
    <source>
        <dbReference type="EMBL" id="KAK3551668.1"/>
    </source>
</evidence>
<accession>A0AAE0RDL7</accession>
<comment type="caution">
    <text evidence="1">The sequence shown here is derived from an EMBL/GenBank/DDBJ whole genome shotgun (WGS) entry which is preliminary data.</text>
</comment>
<protein>
    <submittedName>
        <fullName evidence="1">Uncharacterized protein</fullName>
    </submittedName>
</protein>
<dbReference type="PANTHER" id="PTHR38564:SF2">
    <property type="entry name" value="WU:FC46H12 PRECURSOR"/>
    <property type="match status" value="1"/>
</dbReference>
<keyword evidence="2" id="KW-1185">Reference proteome</keyword>
<organism evidence="1 2">
    <name type="scientific">Hemibagrus guttatus</name>
    <dbReference type="NCBI Taxonomy" id="175788"/>
    <lineage>
        <taxon>Eukaryota</taxon>
        <taxon>Metazoa</taxon>
        <taxon>Chordata</taxon>
        <taxon>Craniata</taxon>
        <taxon>Vertebrata</taxon>
        <taxon>Euteleostomi</taxon>
        <taxon>Actinopterygii</taxon>
        <taxon>Neopterygii</taxon>
        <taxon>Teleostei</taxon>
        <taxon>Ostariophysi</taxon>
        <taxon>Siluriformes</taxon>
        <taxon>Bagridae</taxon>
        <taxon>Hemibagrus</taxon>
    </lineage>
</organism>
<dbReference type="AlphaFoldDB" id="A0AAE0RDL7"/>
<dbReference type="EMBL" id="JAUCMX010000003">
    <property type="protein sequence ID" value="KAK3551668.1"/>
    <property type="molecule type" value="Genomic_DNA"/>
</dbReference>
<proteinExistence type="predicted"/>
<evidence type="ECO:0000313" key="2">
    <source>
        <dbReference type="Proteomes" id="UP001274896"/>
    </source>
</evidence>
<reference evidence="1" key="1">
    <citation type="submission" date="2023-06" db="EMBL/GenBank/DDBJ databases">
        <title>Male Hemibagrus guttatus genome.</title>
        <authorList>
            <person name="Bian C."/>
        </authorList>
    </citation>
    <scope>NUCLEOTIDE SEQUENCE</scope>
    <source>
        <strain evidence="1">Male_cb2023</strain>
        <tissue evidence="1">Muscle</tissue>
    </source>
</reference>
<gene>
    <name evidence="1" type="ORF">QTP70_020874</name>
</gene>
<sequence>MQSNYLKYDFEANDDLDEHQTEQLWIDITEIIMHFTRCFLLAMLALGSLTVSSSGPLHAQCKVEWYFGLSCRHVCEALVTQIKKWRTMEGCNLGGEKCLYKLQSASVHFIAAKHMAPWKKHVEDINFRLTPYQFFTHCHVSAMSVSETWFAVTDHGTNYCNLYNLIEGSGLTEAPGYKEITSEFLCTQRSSANCTVY</sequence>
<name>A0AAE0RDL7_9TELE</name>